<dbReference type="EMBL" id="JANPWB010000011">
    <property type="protein sequence ID" value="KAJ1129271.1"/>
    <property type="molecule type" value="Genomic_DNA"/>
</dbReference>
<evidence type="ECO:0000313" key="2">
    <source>
        <dbReference type="EMBL" id="KAJ1129271.1"/>
    </source>
</evidence>
<keyword evidence="3" id="KW-1185">Reference proteome</keyword>
<evidence type="ECO:0000313" key="3">
    <source>
        <dbReference type="Proteomes" id="UP001066276"/>
    </source>
</evidence>
<organism evidence="2 3">
    <name type="scientific">Pleurodeles waltl</name>
    <name type="common">Iberian ribbed newt</name>
    <dbReference type="NCBI Taxonomy" id="8319"/>
    <lineage>
        <taxon>Eukaryota</taxon>
        <taxon>Metazoa</taxon>
        <taxon>Chordata</taxon>
        <taxon>Craniata</taxon>
        <taxon>Vertebrata</taxon>
        <taxon>Euteleostomi</taxon>
        <taxon>Amphibia</taxon>
        <taxon>Batrachia</taxon>
        <taxon>Caudata</taxon>
        <taxon>Salamandroidea</taxon>
        <taxon>Salamandridae</taxon>
        <taxon>Pleurodelinae</taxon>
        <taxon>Pleurodeles</taxon>
    </lineage>
</organism>
<dbReference type="Proteomes" id="UP001066276">
    <property type="component" value="Chromosome 7"/>
</dbReference>
<feature type="compositionally biased region" description="Low complexity" evidence="1">
    <location>
        <begin position="42"/>
        <end position="51"/>
    </location>
</feature>
<feature type="compositionally biased region" description="Basic and acidic residues" evidence="1">
    <location>
        <begin position="55"/>
        <end position="65"/>
    </location>
</feature>
<accession>A0AAV7PM93</accession>
<feature type="region of interest" description="Disordered" evidence="1">
    <location>
        <begin position="1"/>
        <end position="67"/>
    </location>
</feature>
<evidence type="ECO:0000256" key="1">
    <source>
        <dbReference type="SAM" id="MobiDB-lite"/>
    </source>
</evidence>
<protein>
    <submittedName>
        <fullName evidence="2">Uncharacterized protein</fullName>
    </submittedName>
</protein>
<feature type="compositionally biased region" description="Basic and acidic residues" evidence="1">
    <location>
        <begin position="13"/>
        <end position="26"/>
    </location>
</feature>
<comment type="caution">
    <text evidence="2">The sequence shown here is derived from an EMBL/GenBank/DDBJ whole genome shotgun (WGS) entry which is preliminary data.</text>
</comment>
<name>A0AAV7PM93_PLEWA</name>
<gene>
    <name evidence="2" type="ORF">NDU88_007642</name>
</gene>
<proteinExistence type="predicted"/>
<reference evidence="2" key="1">
    <citation type="journal article" date="2022" name="bioRxiv">
        <title>Sequencing and chromosome-scale assembly of the giantPleurodeles waltlgenome.</title>
        <authorList>
            <person name="Brown T."/>
            <person name="Elewa A."/>
            <person name="Iarovenko S."/>
            <person name="Subramanian E."/>
            <person name="Araus A.J."/>
            <person name="Petzold A."/>
            <person name="Susuki M."/>
            <person name="Suzuki K.-i.T."/>
            <person name="Hayashi T."/>
            <person name="Toyoda A."/>
            <person name="Oliveira C."/>
            <person name="Osipova E."/>
            <person name="Leigh N.D."/>
            <person name="Simon A."/>
            <person name="Yun M.H."/>
        </authorList>
    </citation>
    <scope>NUCLEOTIDE SEQUENCE</scope>
    <source>
        <strain evidence="2">20211129_DDA</strain>
        <tissue evidence="2">Liver</tissue>
    </source>
</reference>
<feature type="region of interest" description="Disordered" evidence="1">
    <location>
        <begin position="138"/>
        <end position="158"/>
    </location>
</feature>
<sequence>MESESTQVCGHWRLREVCEDMKRQDNEGETSDNEPVREKAQKANNEQENANHPPGDQRPKEEARTAETWVCSREKGLEDRTAATCRLSHGLRQVPLEMRHIKTAQDTKYGRLSLPLPQRTCGTQAQIRRGEGAGREWEVQVGCQRPDAASTKNSENIA</sequence>
<dbReference type="AlphaFoldDB" id="A0AAV7PM93"/>